<dbReference type="EMBL" id="SSTD01006366">
    <property type="protein sequence ID" value="TYK20361.1"/>
    <property type="molecule type" value="Genomic_DNA"/>
</dbReference>
<proteinExistence type="predicted"/>
<organism evidence="2 4">
    <name type="scientific">Cucumis melo var. makuwa</name>
    <name type="common">Oriental melon</name>
    <dbReference type="NCBI Taxonomy" id="1194695"/>
    <lineage>
        <taxon>Eukaryota</taxon>
        <taxon>Viridiplantae</taxon>
        <taxon>Streptophyta</taxon>
        <taxon>Embryophyta</taxon>
        <taxon>Tracheophyta</taxon>
        <taxon>Spermatophyta</taxon>
        <taxon>Magnoliopsida</taxon>
        <taxon>eudicotyledons</taxon>
        <taxon>Gunneridae</taxon>
        <taxon>Pentapetalae</taxon>
        <taxon>rosids</taxon>
        <taxon>fabids</taxon>
        <taxon>Cucurbitales</taxon>
        <taxon>Cucurbitaceae</taxon>
        <taxon>Benincaseae</taxon>
        <taxon>Cucumis</taxon>
    </lineage>
</organism>
<dbReference type="EMBL" id="SSTE01017007">
    <property type="protein sequence ID" value="KAA0041005.1"/>
    <property type="molecule type" value="Genomic_DNA"/>
</dbReference>
<protein>
    <recommendedName>
        <fullName evidence="6">GAG-pre-integrase domain-containing protein</fullName>
    </recommendedName>
</protein>
<evidence type="ECO:0000313" key="4">
    <source>
        <dbReference type="Proteomes" id="UP000321393"/>
    </source>
</evidence>
<accession>A0A5A7THY1</accession>
<evidence type="ECO:0008006" key="6">
    <source>
        <dbReference type="Google" id="ProtNLM"/>
    </source>
</evidence>
<comment type="caution">
    <text evidence="2">The sequence shown here is derived from an EMBL/GenBank/DDBJ whole genome shotgun (WGS) entry which is preliminary data.</text>
</comment>
<sequence>MDSKETQTTTENATKEEETNPRAKCVSPNPFATSEIVIDPNWYIGSRATNDVTKKSSGLTNSVEYSVLKSIFCVPDIIKNLDKASGEILLKGTLKDDLYHLKNAGLMVATELNHSRSVKKQLMHKNKKTSTFILSGGKNLVSINVVVSKAVWHKCLGHPSSKILNSL</sequence>
<dbReference type="Proteomes" id="UP000321947">
    <property type="component" value="Unassembled WGS sequence"/>
</dbReference>
<evidence type="ECO:0000313" key="3">
    <source>
        <dbReference type="EMBL" id="TYK20361.1"/>
    </source>
</evidence>
<reference evidence="4 5" key="1">
    <citation type="submission" date="2019-08" db="EMBL/GenBank/DDBJ databases">
        <title>Draft genome sequences of two oriental melons (Cucumis melo L. var makuwa).</title>
        <authorList>
            <person name="Kwon S.-Y."/>
        </authorList>
    </citation>
    <scope>NUCLEOTIDE SEQUENCE [LARGE SCALE GENOMIC DNA]</scope>
    <source>
        <strain evidence="5">cv. Chang Bougi</strain>
        <strain evidence="4">cv. SW 3</strain>
        <tissue evidence="2">Leaf</tissue>
    </source>
</reference>
<evidence type="ECO:0000256" key="1">
    <source>
        <dbReference type="SAM" id="MobiDB-lite"/>
    </source>
</evidence>
<name>A0A5A7THY1_CUCMM</name>
<evidence type="ECO:0000313" key="2">
    <source>
        <dbReference type="EMBL" id="KAA0041005.1"/>
    </source>
</evidence>
<evidence type="ECO:0000313" key="5">
    <source>
        <dbReference type="Proteomes" id="UP000321947"/>
    </source>
</evidence>
<dbReference type="AlphaFoldDB" id="A0A5A7THY1"/>
<gene>
    <name evidence="3" type="ORF">E5676_scaffold228G00580</name>
    <name evidence="2" type="ORF">E6C27_scaffold125G002230</name>
</gene>
<dbReference type="OrthoDB" id="1937754at2759"/>
<feature type="region of interest" description="Disordered" evidence="1">
    <location>
        <begin position="1"/>
        <end position="26"/>
    </location>
</feature>
<feature type="compositionally biased region" description="Low complexity" evidence="1">
    <location>
        <begin position="1"/>
        <end position="12"/>
    </location>
</feature>
<dbReference type="Proteomes" id="UP000321393">
    <property type="component" value="Unassembled WGS sequence"/>
</dbReference>